<organism evidence="2 3">
    <name type="scientific">Caulobacter hibisci</name>
    <dbReference type="NCBI Taxonomy" id="2035993"/>
    <lineage>
        <taxon>Bacteria</taxon>
        <taxon>Pseudomonadati</taxon>
        <taxon>Pseudomonadota</taxon>
        <taxon>Alphaproteobacteria</taxon>
        <taxon>Caulobacterales</taxon>
        <taxon>Caulobacteraceae</taxon>
        <taxon>Caulobacter</taxon>
    </lineage>
</organism>
<name>A0ABS0SX65_9CAUL</name>
<evidence type="ECO:0000313" key="2">
    <source>
        <dbReference type="EMBL" id="MBI1684006.1"/>
    </source>
</evidence>
<dbReference type="Proteomes" id="UP000639859">
    <property type="component" value="Unassembled WGS sequence"/>
</dbReference>
<evidence type="ECO:0000313" key="3">
    <source>
        <dbReference type="Proteomes" id="UP000639859"/>
    </source>
</evidence>
<sequence length="135" mass="13473">MAAWSARAPLAAATSTAGLSKAALVPGQAYAAALSPTPDVAYPSSPEKAGDVASWGGLFYLRVETAGVYAVALGSAAWIDVLKDGAALRSVGHGHGPACSSVRKIVSFDLTPGDHVVQISGAGDAALTILVARKS</sequence>
<accession>A0ABS0SX65</accession>
<reference evidence="2 3" key="1">
    <citation type="submission" date="2020-11" db="EMBL/GenBank/DDBJ databases">
        <title>genome sequence of strain KACC 18849.</title>
        <authorList>
            <person name="Gao J."/>
            <person name="Zhang X."/>
        </authorList>
    </citation>
    <scope>NUCLEOTIDE SEQUENCE [LARGE SCALE GENOMIC DNA]</scope>
    <source>
        <strain evidence="2 3">KACC 18849</strain>
    </source>
</reference>
<protein>
    <submittedName>
        <fullName evidence="2">Homogentisate 1,2-dioxygenase</fullName>
    </submittedName>
</protein>
<dbReference type="EMBL" id="JADWOX010000005">
    <property type="protein sequence ID" value="MBI1684006.1"/>
    <property type="molecule type" value="Genomic_DNA"/>
</dbReference>
<feature type="signal peptide" evidence="1">
    <location>
        <begin position="1"/>
        <end position="31"/>
    </location>
</feature>
<comment type="caution">
    <text evidence="2">The sequence shown here is derived from an EMBL/GenBank/DDBJ whole genome shotgun (WGS) entry which is preliminary data.</text>
</comment>
<feature type="chain" id="PRO_5045834051" evidence="1">
    <location>
        <begin position="32"/>
        <end position="135"/>
    </location>
</feature>
<proteinExistence type="predicted"/>
<gene>
    <name evidence="2" type="ORF">I4Q42_10025</name>
</gene>
<evidence type="ECO:0000256" key="1">
    <source>
        <dbReference type="SAM" id="SignalP"/>
    </source>
</evidence>
<keyword evidence="3" id="KW-1185">Reference proteome</keyword>
<keyword evidence="1" id="KW-0732">Signal</keyword>